<reference evidence="1 2" key="1">
    <citation type="submission" date="2023-03" db="EMBL/GenBank/DDBJ databases">
        <title>Bacillus Genome Sequencing.</title>
        <authorList>
            <person name="Dunlap C."/>
        </authorList>
    </citation>
    <scope>NUCLEOTIDE SEQUENCE [LARGE SCALE GENOMIC DNA]</scope>
    <source>
        <strain evidence="1 2">B-14544</strain>
    </source>
</reference>
<keyword evidence="2" id="KW-1185">Reference proteome</keyword>
<dbReference type="RefSeq" id="WP_327966341.1">
    <property type="nucleotide sequence ID" value="NZ_JARMQG010000025.1"/>
</dbReference>
<accession>A0ABU6N5I9</accession>
<gene>
    <name evidence="1" type="ORF">P4447_02765</name>
</gene>
<evidence type="ECO:0000313" key="2">
    <source>
        <dbReference type="Proteomes" id="UP001330749"/>
    </source>
</evidence>
<comment type="caution">
    <text evidence="1">The sequence shown here is derived from an EMBL/GenBank/DDBJ whole genome shotgun (WGS) entry which is preliminary data.</text>
</comment>
<name>A0ABU6N5I9_9BACI</name>
<dbReference type="EMBL" id="JARMQG010000025">
    <property type="protein sequence ID" value="MED3561471.1"/>
    <property type="molecule type" value="Genomic_DNA"/>
</dbReference>
<protein>
    <submittedName>
        <fullName evidence="1">DUF4368 domain-containing protein</fullName>
    </submittedName>
</protein>
<proteinExistence type="predicted"/>
<organism evidence="1 2">
    <name type="scientific">Bacillus xiapuensis</name>
    <dbReference type="NCBI Taxonomy" id="2014075"/>
    <lineage>
        <taxon>Bacteria</taxon>
        <taxon>Bacillati</taxon>
        <taxon>Bacillota</taxon>
        <taxon>Bacilli</taxon>
        <taxon>Bacillales</taxon>
        <taxon>Bacillaceae</taxon>
        <taxon>Bacillus</taxon>
    </lineage>
</organism>
<sequence length="89" mass="10129">MNSITSKIGQLRSSLEKRDNALAINEIKQQLDGFIEIQELTPEILHRFIERIEIKADGGPRFFYRFSSPSASYLINSINAQHSTCVDCN</sequence>
<evidence type="ECO:0000313" key="1">
    <source>
        <dbReference type="EMBL" id="MED3561471.1"/>
    </source>
</evidence>
<dbReference type="Proteomes" id="UP001330749">
    <property type="component" value="Unassembled WGS sequence"/>
</dbReference>